<dbReference type="Proteomes" id="UP001595772">
    <property type="component" value="Unassembled WGS sequence"/>
</dbReference>
<accession>A0ABV8GU43</accession>
<comment type="caution">
    <text evidence="1">The sequence shown here is derived from an EMBL/GenBank/DDBJ whole genome shotgun (WGS) entry which is preliminary data.</text>
</comment>
<reference evidence="2" key="1">
    <citation type="journal article" date="2019" name="Int. J. Syst. Evol. Microbiol.">
        <title>The Global Catalogue of Microorganisms (GCM) 10K type strain sequencing project: providing services to taxonomists for standard genome sequencing and annotation.</title>
        <authorList>
            <consortium name="The Broad Institute Genomics Platform"/>
            <consortium name="The Broad Institute Genome Sequencing Center for Infectious Disease"/>
            <person name="Wu L."/>
            <person name="Ma J."/>
        </authorList>
    </citation>
    <scope>NUCLEOTIDE SEQUENCE [LARGE SCALE GENOMIC DNA]</scope>
    <source>
        <strain evidence="2">IBRC-M 10703</strain>
    </source>
</reference>
<proteinExistence type="predicted"/>
<protein>
    <recommendedName>
        <fullName evidence="3">DUF3948 family protein</fullName>
    </recommendedName>
</protein>
<name>A0ABV8GU43_9BACI</name>
<dbReference type="RefSeq" id="WP_379495853.1">
    <property type="nucleotide sequence ID" value="NZ_JBHSAO010000002.1"/>
</dbReference>
<dbReference type="EMBL" id="JBHSAO010000002">
    <property type="protein sequence ID" value="MFC4023347.1"/>
    <property type="molecule type" value="Genomic_DNA"/>
</dbReference>
<evidence type="ECO:0000313" key="1">
    <source>
        <dbReference type="EMBL" id="MFC4023347.1"/>
    </source>
</evidence>
<organism evidence="1 2">
    <name type="scientific">Oceanobacillus longus</name>
    <dbReference type="NCBI Taxonomy" id="930120"/>
    <lineage>
        <taxon>Bacteria</taxon>
        <taxon>Bacillati</taxon>
        <taxon>Bacillota</taxon>
        <taxon>Bacilli</taxon>
        <taxon>Bacillales</taxon>
        <taxon>Bacillaceae</taxon>
        <taxon>Oceanobacillus</taxon>
    </lineage>
</organism>
<gene>
    <name evidence="1" type="ORF">ACFOUV_05860</name>
</gene>
<keyword evidence="2" id="KW-1185">Reference proteome</keyword>
<evidence type="ECO:0008006" key="3">
    <source>
        <dbReference type="Google" id="ProtNLM"/>
    </source>
</evidence>
<evidence type="ECO:0000313" key="2">
    <source>
        <dbReference type="Proteomes" id="UP001595772"/>
    </source>
</evidence>
<sequence>MKNRQNMMTALLTTAATGAAIYGITRGVQNGTFQLFLGKFLIQ</sequence>